<proteinExistence type="predicted"/>
<accession>A0A8D2DRB3</accession>
<organism evidence="1 2">
    <name type="scientific">Sciurus vulgaris</name>
    <name type="common">Eurasian red squirrel</name>
    <dbReference type="NCBI Taxonomy" id="55149"/>
    <lineage>
        <taxon>Eukaryota</taxon>
        <taxon>Metazoa</taxon>
        <taxon>Chordata</taxon>
        <taxon>Craniata</taxon>
        <taxon>Vertebrata</taxon>
        <taxon>Euteleostomi</taxon>
        <taxon>Mammalia</taxon>
        <taxon>Eutheria</taxon>
        <taxon>Euarchontoglires</taxon>
        <taxon>Glires</taxon>
        <taxon>Rodentia</taxon>
        <taxon>Sciuromorpha</taxon>
        <taxon>Sciuridae</taxon>
        <taxon>Sciurinae</taxon>
        <taxon>Sciurini</taxon>
        <taxon>Sciurus</taxon>
    </lineage>
</organism>
<name>A0A8D2DRB3_SCIVU</name>
<dbReference type="Ensembl" id="ENSSVLT00005032468.1">
    <property type="protein sequence ID" value="ENSSVLP00005029229.1"/>
    <property type="gene ID" value="ENSSVLG00005023076.1"/>
</dbReference>
<sequence>KAHVGMASPGASELIVDTHWVGILGRVDGSELCLTLGSALGGLGTSELTVDIRSLSTLEAGFEQGRLERVAVSLCSPVSLEDHFFRIWITRLFRTLVMFSCVNSGTSNGGWELGHGLAMEETAENPGSHLQGL</sequence>
<evidence type="ECO:0000313" key="2">
    <source>
        <dbReference type="Proteomes" id="UP000694564"/>
    </source>
</evidence>
<keyword evidence="2" id="KW-1185">Reference proteome</keyword>
<protein>
    <submittedName>
        <fullName evidence="1">Uncharacterized protein</fullName>
    </submittedName>
</protein>
<dbReference type="OrthoDB" id="10488222at2759"/>
<evidence type="ECO:0000313" key="1">
    <source>
        <dbReference type="Ensembl" id="ENSSVLP00005029229.1"/>
    </source>
</evidence>
<reference evidence="1" key="1">
    <citation type="submission" date="2025-08" db="UniProtKB">
        <authorList>
            <consortium name="Ensembl"/>
        </authorList>
    </citation>
    <scope>IDENTIFICATION</scope>
</reference>
<reference evidence="1" key="2">
    <citation type="submission" date="2025-09" db="UniProtKB">
        <authorList>
            <consortium name="Ensembl"/>
        </authorList>
    </citation>
    <scope>IDENTIFICATION</scope>
</reference>
<dbReference type="Proteomes" id="UP000694564">
    <property type="component" value="Chromosome 16"/>
</dbReference>
<dbReference type="GeneTree" id="ENSGT00960000189448"/>
<dbReference type="AlphaFoldDB" id="A0A8D2DRB3"/>